<evidence type="ECO:0000313" key="2">
    <source>
        <dbReference type="EMBL" id="KAJ3511628.1"/>
    </source>
</evidence>
<name>A0A9W8K468_9AGAR</name>
<dbReference type="InterPro" id="IPR036249">
    <property type="entry name" value="Thioredoxin-like_sf"/>
</dbReference>
<proteinExistence type="predicted"/>
<dbReference type="AlphaFoldDB" id="A0A9W8K468"/>
<dbReference type="OrthoDB" id="4951845at2759"/>
<dbReference type="InterPro" id="IPR036282">
    <property type="entry name" value="Glutathione-S-Trfase_C_sf"/>
</dbReference>
<dbReference type="EMBL" id="JANKHO010000315">
    <property type="protein sequence ID" value="KAJ3511628.1"/>
    <property type="molecule type" value="Genomic_DNA"/>
</dbReference>
<accession>A0A9W8K468</accession>
<dbReference type="Proteomes" id="UP001148786">
    <property type="component" value="Unassembled WGS sequence"/>
</dbReference>
<keyword evidence="3" id="KW-1185">Reference proteome</keyword>
<evidence type="ECO:0000313" key="3">
    <source>
        <dbReference type="Proteomes" id="UP001148786"/>
    </source>
</evidence>
<gene>
    <name evidence="2" type="ORF">NLJ89_g3987</name>
</gene>
<dbReference type="Gene3D" id="1.20.1050.10">
    <property type="match status" value="1"/>
</dbReference>
<dbReference type="Pfam" id="PF13409">
    <property type="entry name" value="GST_N_2"/>
    <property type="match status" value="1"/>
</dbReference>
<dbReference type="Gene3D" id="3.40.30.10">
    <property type="entry name" value="Glutaredoxin"/>
    <property type="match status" value="1"/>
</dbReference>
<dbReference type="SUPFAM" id="SSF52833">
    <property type="entry name" value="Thioredoxin-like"/>
    <property type="match status" value="1"/>
</dbReference>
<feature type="domain" description="GST N-terminal" evidence="1">
    <location>
        <begin position="7"/>
        <end position="98"/>
    </location>
</feature>
<protein>
    <recommendedName>
        <fullName evidence="1">GST N-terminal domain-containing protein</fullName>
    </recommendedName>
</protein>
<evidence type="ECO:0000259" key="1">
    <source>
        <dbReference type="PROSITE" id="PS50404"/>
    </source>
</evidence>
<dbReference type="InterPro" id="IPR054416">
    <property type="entry name" value="GST_UstS-like_C"/>
</dbReference>
<dbReference type="SUPFAM" id="SSF47616">
    <property type="entry name" value="GST C-terminal domain-like"/>
    <property type="match status" value="1"/>
</dbReference>
<sequence>MIIFYDIASIGLETTWSPSTWKTRYSLNFKGITYRTEWIEYPDIEAHAIEHEIPPSSRKPDGKPHYTLPAIYDESTGAKLSDSLVIADYLEKTYPDTPSLFPNNTRALQGAFDPAALANMGAVAQFSLPYLVSGKFFTQRGEKHYRALREPAFRKRLEDILPTGEARIREWERFRNDVGNIAAWYDKTRDKGPFLLGETPSWADFVVGSYLVWLRVIWGAESEEWKDVEVWHNGRWKNLFIAIKKYEKIV</sequence>
<comment type="caution">
    <text evidence="2">The sequence shown here is derived from an EMBL/GenBank/DDBJ whole genome shotgun (WGS) entry which is preliminary data.</text>
</comment>
<dbReference type="Pfam" id="PF22041">
    <property type="entry name" value="GST_C_7"/>
    <property type="match status" value="1"/>
</dbReference>
<dbReference type="InterPro" id="IPR004045">
    <property type="entry name" value="Glutathione_S-Trfase_N"/>
</dbReference>
<organism evidence="2 3">
    <name type="scientific">Agrocybe chaxingu</name>
    <dbReference type="NCBI Taxonomy" id="84603"/>
    <lineage>
        <taxon>Eukaryota</taxon>
        <taxon>Fungi</taxon>
        <taxon>Dikarya</taxon>
        <taxon>Basidiomycota</taxon>
        <taxon>Agaricomycotina</taxon>
        <taxon>Agaricomycetes</taxon>
        <taxon>Agaricomycetidae</taxon>
        <taxon>Agaricales</taxon>
        <taxon>Agaricineae</taxon>
        <taxon>Strophariaceae</taxon>
        <taxon>Agrocybe</taxon>
    </lineage>
</organism>
<reference evidence="2" key="1">
    <citation type="submission" date="2022-07" db="EMBL/GenBank/DDBJ databases">
        <title>Genome Sequence of Agrocybe chaxingu.</title>
        <authorList>
            <person name="Buettner E."/>
        </authorList>
    </citation>
    <scope>NUCLEOTIDE SEQUENCE</scope>
    <source>
        <strain evidence="2">MP-N11</strain>
    </source>
</reference>
<dbReference type="PROSITE" id="PS50404">
    <property type="entry name" value="GST_NTER"/>
    <property type="match status" value="1"/>
</dbReference>